<protein>
    <submittedName>
        <fullName evidence="2">Uncharacterized protein</fullName>
    </submittedName>
</protein>
<gene>
    <name evidence="2" type="ordered locus">SYNW1001</name>
</gene>
<dbReference type="HOGENOM" id="CLU_1106677_0_0_3"/>
<evidence type="ECO:0000313" key="3">
    <source>
        <dbReference type="Proteomes" id="UP000001422"/>
    </source>
</evidence>
<dbReference type="Proteomes" id="UP000001422">
    <property type="component" value="Chromosome"/>
</dbReference>
<name>Q7U7I1_PARMW</name>
<keyword evidence="3" id="KW-1185">Reference proteome</keyword>
<proteinExistence type="predicted"/>
<dbReference type="EMBL" id="BX569691">
    <property type="protein sequence ID" value="CAE07516.1"/>
    <property type="molecule type" value="Genomic_DNA"/>
</dbReference>
<keyword evidence="1" id="KW-1133">Transmembrane helix</keyword>
<organism evidence="2 3">
    <name type="scientific">Parasynechococcus marenigrum (strain WH8102)</name>
    <dbReference type="NCBI Taxonomy" id="84588"/>
    <lineage>
        <taxon>Bacteria</taxon>
        <taxon>Bacillati</taxon>
        <taxon>Cyanobacteriota</taxon>
        <taxon>Cyanophyceae</taxon>
        <taxon>Synechococcales</taxon>
        <taxon>Prochlorococcaceae</taxon>
        <taxon>Parasynechococcus</taxon>
        <taxon>Parasynechococcus marenigrum</taxon>
    </lineage>
</organism>
<evidence type="ECO:0000313" key="2">
    <source>
        <dbReference type="EMBL" id="CAE07516.1"/>
    </source>
</evidence>
<dbReference type="KEGG" id="syw:SYNW1001"/>
<dbReference type="STRING" id="84588.SYNW1001"/>
<dbReference type="eggNOG" id="COG3468">
    <property type="taxonomic scope" value="Bacteria"/>
</dbReference>
<accession>Q7U7I1</accession>
<evidence type="ECO:0000256" key="1">
    <source>
        <dbReference type="SAM" id="Phobius"/>
    </source>
</evidence>
<keyword evidence="1" id="KW-0812">Transmembrane</keyword>
<feature type="transmembrane region" description="Helical" evidence="1">
    <location>
        <begin position="55"/>
        <end position="76"/>
    </location>
</feature>
<sequence>MPNLPAPYVSPWKEFARNLRALWADLGLRGRELWRRNREGDLSIPGFWPNNLLPWFWPAVLALVLAALVSAGVLLMPPPIEPVHPSPPPPVAIRELPAPDPIPEEEPVAIIPEPEPPPPLRIDPLLELFLDGSAPEDLLLAAQPDGVNNRLELRLAESWWDLPEARRHELAHAWQARCADLGYGELRLLARDDQLIGRSARVGSGMILFNNVAPA</sequence>
<dbReference type="AlphaFoldDB" id="Q7U7I1"/>
<reference evidence="2 3" key="1">
    <citation type="journal article" date="2003" name="Nature">
        <title>The genome of a motile marine Synechococcus.</title>
        <authorList>
            <person name="Palenik B."/>
            <person name="Brahamsha B."/>
            <person name="Larimer F."/>
            <person name="Land M."/>
            <person name="Hauser L."/>
            <person name="Chain P."/>
            <person name="Lamerdin J."/>
            <person name="Regala W."/>
            <person name="Allen E.A."/>
            <person name="McCarren J."/>
            <person name="Paulsen I."/>
            <person name="Dufresne A."/>
            <person name="Partensky F."/>
            <person name="Webb E."/>
            <person name="Waterbury J."/>
        </authorList>
    </citation>
    <scope>NUCLEOTIDE SEQUENCE [LARGE SCALE GENOMIC DNA]</scope>
    <source>
        <strain evidence="2 3">WH8102</strain>
    </source>
</reference>
<dbReference type="RefSeq" id="WP_011127866.1">
    <property type="nucleotide sequence ID" value="NC_005070.1"/>
</dbReference>
<keyword evidence="1" id="KW-0472">Membrane</keyword>